<dbReference type="EMBL" id="CM001885">
    <property type="protein sequence ID" value="EOY12831.1"/>
    <property type="molecule type" value="Genomic_DNA"/>
</dbReference>
<keyword evidence="4" id="KW-1185">Reference proteome</keyword>
<dbReference type="EMBL" id="CM001885">
    <property type="protein sequence ID" value="EOY12832.1"/>
    <property type="molecule type" value="Genomic_DNA"/>
</dbReference>
<dbReference type="PANTHER" id="PTHR45277:SF1">
    <property type="entry name" value="EXPRESSED PROTEIN"/>
    <property type="match status" value="1"/>
</dbReference>
<dbReference type="InterPro" id="IPR029063">
    <property type="entry name" value="SAM-dependent_MTases_sf"/>
</dbReference>
<keyword evidence="1" id="KW-1133">Transmembrane helix</keyword>
<proteinExistence type="predicted"/>
<evidence type="ECO:0000259" key="2">
    <source>
        <dbReference type="Pfam" id="PF08241"/>
    </source>
</evidence>
<dbReference type="GO" id="GO:0008757">
    <property type="term" value="F:S-adenosylmethionine-dependent methyltransferase activity"/>
    <property type="evidence" value="ECO:0007669"/>
    <property type="project" value="InterPro"/>
</dbReference>
<dbReference type="InterPro" id="IPR013216">
    <property type="entry name" value="Methyltransf_11"/>
</dbReference>
<reference evidence="3 4" key="1">
    <citation type="journal article" date="2013" name="Genome Biol.">
        <title>The genome sequence of the most widely cultivated cacao type and its use to identify candidate genes regulating pod color.</title>
        <authorList>
            <person name="Motamayor J.C."/>
            <person name="Mockaitis K."/>
            <person name="Schmutz J."/>
            <person name="Haiminen N."/>
            <person name="Iii D.L."/>
            <person name="Cornejo O."/>
            <person name="Findley S.D."/>
            <person name="Zheng P."/>
            <person name="Utro F."/>
            <person name="Royaert S."/>
            <person name="Saski C."/>
            <person name="Jenkins J."/>
            <person name="Podicheti R."/>
            <person name="Zhao M."/>
            <person name="Scheffler B.E."/>
            <person name="Stack J.C."/>
            <person name="Feltus F.A."/>
            <person name="Mustiga G.M."/>
            <person name="Amores F."/>
            <person name="Phillips W."/>
            <person name="Marelli J.P."/>
            <person name="May G.D."/>
            <person name="Shapiro H."/>
            <person name="Ma J."/>
            <person name="Bustamante C.D."/>
            <person name="Schnell R.J."/>
            <person name="Main D."/>
            <person name="Gilbert D."/>
            <person name="Parida L."/>
            <person name="Kuhn D.N."/>
        </authorList>
    </citation>
    <scope>NUCLEOTIDE SEQUENCE [LARGE SCALE GENOMIC DNA]</scope>
    <source>
        <strain evidence="4">cv. Matina 1-6</strain>
    </source>
</reference>
<sequence>MGKSNSSRDWTQIYAIYGMDQWQTLVFLLCHAVFFSLLSVLFLYYFDSVFHFFHTFLSSSGAARFAAGFSGAVTAISAVCLFFAAANFFYSAGPLHYDMAQRMVGSVNDWSTVKLALDIGCGRGILLNAVATQLKKTGSSGRVVGLDRSKRTTLSTLRTANVEGVGEYVTCREGDVRGLPFGDNYFDVVVSAVCVHRVGKEYGHRTVEAAAERMRALGEMVRVLKPGGVGVVWDLLHVPEYVRRLQELKMEDIRVSERVTAFMVSSHMVSFKKPSQHIVGPGEVRLDWRC</sequence>
<dbReference type="Gramene" id="EOY12832">
    <property type="protein sequence ID" value="EOY12832"/>
    <property type="gene ID" value="TCM_031350"/>
</dbReference>
<accession>A0A061F807</accession>
<dbReference type="Gramene" id="EOY12831">
    <property type="protein sequence ID" value="EOY12831"/>
    <property type="gene ID" value="TCM_031350"/>
</dbReference>
<dbReference type="SUPFAM" id="SSF53335">
    <property type="entry name" value="S-adenosyl-L-methionine-dependent methyltransferases"/>
    <property type="match status" value="1"/>
</dbReference>
<dbReference type="Pfam" id="PF08241">
    <property type="entry name" value="Methyltransf_11"/>
    <property type="match status" value="1"/>
</dbReference>
<feature type="transmembrane region" description="Helical" evidence="1">
    <location>
        <begin position="66"/>
        <end position="90"/>
    </location>
</feature>
<dbReference type="CDD" id="cd02440">
    <property type="entry name" value="AdoMet_MTases"/>
    <property type="match status" value="1"/>
</dbReference>
<dbReference type="Gene3D" id="3.40.50.150">
    <property type="entry name" value="Vaccinia Virus protein VP39"/>
    <property type="match status" value="1"/>
</dbReference>
<keyword evidence="3" id="KW-0489">Methyltransferase</keyword>
<dbReference type="PANTHER" id="PTHR45277">
    <property type="entry name" value="EXPRESSED PROTEIN"/>
    <property type="match status" value="1"/>
</dbReference>
<dbReference type="Proteomes" id="UP000026915">
    <property type="component" value="Chromosome 7"/>
</dbReference>
<feature type="transmembrane region" description="Helical" evidence="1">
    <location>
        <begin position="25"/>
        <end position="46"/>
    </location>
</feature>
<evidence type="ECO:0000313" key="4">
    <source>
        <dbReference type="Proteomes" id="UP000026915"/>
    </source>
</evidence>
<feature type="domain" description="Methyltransferase type 11" evidence="2">
    <location>
        <begin position="117"/>
        <end position="230"/>
    </location>
</feature>
<keyword evidence="3" id="KW-0808">Transferase</keyword>
<gene>
    <name evidence="3" type="ORF">TCM_031350</name>
</gene>
<keyword evidence="1" id="KW-0812">Transmembrane</keyword>
<evidence type="ECO:0000313" key="3">
    <source>
        <dbReference type="EMBL" id="EOY12832.1"/>
    </source>
</evidence>
<dbReference type="InParanoid" id="A0A061F807"/>
<dbReference type="eggNOG" id="ENOG502QWKC">
    <property type="taxonomic scope" value="Eukaryota"/>
</dbReference>
<evidence type="ECO:0000256" key="1">
    <source>
        <dbReference type="SAM" id="Phobius"/>
    </source>
</evidence>
<dbReference type="OMA" id="HTVGREY"/>
<dbReference type="AlphaFoldDB" id="A0A061F807"/>
<protein>
    <submittedName>
        <fullName evidence="3">S-adenosyl-L-methionine-dependent methyltransferases superfamily protein isoform 1</fullName>
    </submittedName>
</protein>
<dbReference type="HOGENOM" id="CLU_954463_0_0_1"/>
<dbReference type="GO" id="GO:0032259">
    <property type="term" value="P:methylation"/>
    <property type="evidence" value="ECO:0007669"/>
    <property type="project" value="UniProtKB-KW"/>
</dbReference>
<organism evidence="3 4">
    <name type="scientific">Theobroma cacao</name>
    <name type="common">Cacao</name>
    <name type="synonym">Cocoa</name>
    <dbReference type="NCBI Taxonomy" id="3641"/>
    <lineage>
        <taxon>Eukaryota</taxon>
        <taxon>Viridiplantae</taxon>
        <taxon>Streptophyta</taxon>
        <taxon>Embryophyta</taxon>
        <taxon>Tracheophyta</taxon>
        <taxon>Spermatophyta</taxon>
        <taxon>Magnoliopsida</taxon>
        <taxon>eudicotyledons</taxon>
        <taxon>Gunneridae</taxon>
        <taxon>Pentapetalae</taxon>
        <taxon>rosids</taxon>
        <taxon>malvids</taxon>
        <taxon>Malvales</taxon>
        <taxon>Malvaceae</taxon>
        <taxon>Byttnerioideae</taxon>
        <taxon>Theobroma</taxon>
    </lineage>
</organism>
<keyword evidence="1" id="KW-0472">Membrane</keyword>
<name>A0A061F807_THECC</name>